<dbReference type="GO" id="GO:0009061">
    <property type="term" value="P:anaerobic respiration"/>
    <property type="evidence" value="ECO:0007669"/>
    <property type="project" value="TreeGrafter"/>
</dbReference>
<evidence type="ECO:0000256" key="11">
    <source>
        <dbReference type="ARBA" id="ARBA00023136"/>
    </source>
</evidence>
<evidence type="ECO:0000259" key="14">
    <source>
        <dbReference type="Pfam" id="PF14537"/>
    </source>
</evidence>
<feature type="domain" description="Tetrahaem cytochrome" evidence="14">
    <location>
        <begin position="237"/>
        <end position="319"/>
    </location>
</feature>
<dbReference type="InterPro" id="IPR051174">
    <property type="entry name" value="Cytochrome_c-type_ET"/>
</dbReference>
<dbReference type="Gene3D" id="1.20.140.10">
    <property type="entry name" value="Butyryl-CoA Dehydrogenase, subunit A, domain 3"/>
    <property type="match status" value="1"/>
</dbReference>
<keyword evidence="8" id="KW-0249">Electron transport</keyword>
<evidence type="ECO:0000256" key="3">
    <source>
        <dbReference type="ARBA" id="ARBA00022448"/>
    </source>
</evidence>
<protein>
    <submittedName>
        <fullName evidence="15">Uncharacterized protein</fullName>
    </submittedName>
</protein>
<proteinExistence type="inferred from homology"/>
<dbReference type="InterPro" id="IPR038266">
    <property type="entry name" value="NapC/NirT_cytc_sf"/>
</dbReference>
<sequence length="476" mass="53473">MGFKEWINKRRILRRGFKLIGIHFPLEGGDFVHFSRRFLYLLGAGGGLLVLGSIGLITFSTSSYFCGSCHIMRPYYRAWKSSKHNFVPCVECHYPPGFTEELRGKLQASTQVVKYVTRTYGTKPYAEIDDASCLRKGCHSKRLLEGKADFKKGIVFDHKPHLTEMRRGRRLRCTTCHSQIVVGTHIAVTESDCFICHFKPEADGSKSPISNCTICHEAPKGDIELTGIVYNHEDFVSRGVECEKCHIDVVQGEGGVPQERCLNCHGEPEKLTRFDDHRFIHDHHVTRRKVECARCHSEINHRVTTRVEFVKADCLVCHSANHGAQEKMYMGVGGRGVEKMPSPMFLARVDCAGCHIVPEKGAAQSQFVGQTKKASETGCLSCHGRDYLGILADWNASIEDSLKELRPELERAGKLIKGAPLNQQSYQEANDLYLKARFNYDFVTYGNGAAHNVEYSTALLDQAQEDVKEAIALLSR</sequence>
<dbReference type="Gene3D" id="1.10.1130.10">
    <property type="entry name" value="Flavocytochrome C3, Chain A"/>
    <property type="match status" value="1"/>
</dbReference>
<evidence type="ECO:0000313" key="15">
    <source>
        <dbReference type="EMBL" id="TES84775.1"/>
    </source>
</evidence>
<dbReference type="GO" id="GO:0009055">
    <property type="term" value="F:electron transfer activity"/>
    <property type="evidence" value="ECO:0007669"/>
    <property type="project" value="TreeGrafter"/>
</dbReference>
<evidence type="ECO:0000256" key="5">
    <source>
        <dbReference type="ARBA" id="ARBA00022617"/>
    </source>
</evidence>
<reference evidence="15 16" key="1">
    <citation type="submission" date="2019-03" db="EMBL/GenBank/DDBJ databases">
        <title>Metabolic potential of uncultured bacteria and archaea associated with petroleum seepage in deep-sea sediments.</title>
        <authorList>
            <person name="Dong X."/>
            <person name="Hubert C."/>
        </authorList>
    </citation>
    <scope>NUCLEOTIDE SEQUENCE [LARGE SCALE GENOMIC DNA]</scope>
    <source>
        <strain evidence="15">E44_bin92</strain>
    </source>
</reference>
<evidence type="ECO:0000256" key="7">
    <source>
        <dbReference type="ARBA" id="ARBA00022723"/>
    </source>
</evidence>
<evidence type="ECO:0000256" key="12">
    <source>
        <dbReference type="SAM" id="Phobius"/>
    </source>
</evidence>
<keyword evidence="10" id="KW-0408">Iron</keyword>
<keyword evidence="4" id="KW-1003">Cell membrane</keyword>
<keyword evidence="11 12" id="KW-0472">Membrane</keyword>
<evidence type="ECO:0000259" key="13">
    <source>
        <dbReference type="Pfam" id="PF03264"/>
    </source>
</evidence>
<keyword evidence="5" id="KW-0349">Heme</keyword>
<evidence type="ECO:0000256" key="8">
    <source>
        <dbReference type="ARBA" id="ARBA00022982"/>
    </source>
</evidence>
<dbReference type="CDD" id="cd08168">
    <property type="entry name" value="Cytochrom_C3"/>
    <property type="match status" value="1"/>
</dbReference>
<name>A0A523QH10_UNCAE</name>
<evidence type="ECO:0000313" key="16">
    <source>
        <dbReference type="Proteomes" id="UP000320781"/>
    </source>
</evidence>
<dbReference type="AlphaFoldDB" id="A0A523QH10"/>
<keyword evidence="6 12" id="KW-0812">Transmembrane</keyword>
<dbReference type="PANTHER" id="PTHR30333">
    <property type="entry name" value="CYTOCHROME C-TYPE PROTEIN"/>
    <property type="match status" value="1"/>
</dbReference>
<dbReference type="GO" id="GO:0046872">
    <property type="term" value="F:metal ion binding"/>
    <property type="evidence" value="ECO:0007669"/>
    <property type="project" value="UniProtKB-KW"/>
</dbReference>
<evidence type="ECO:0000256" key="2">
    <source>
        <dbReference type="ARBA" id="ARBA00007395"/>
    </source>
</evidence>
<dbReference type="Proteomes" id="UP000320781">
    <property type="component" value="Unassembled WGS sequence"/>
</dbReference>
<feature type="domain" description="NapC/NirT cytochrome c N-terminal" evidence="13">
    <location>
        <begin position="36"/>
        <end position="123"/>
    </location>
</feature>
<dbReference type="SUPFAM" id="SSF48695">
    <property type="entry name" value="Multiheme cytochromes"/>
    <property type="match status" value="1"/>
</dbReference>
<evidence type="ECO:0000256" key="1">
    <source>
        <dbReference type="ARBA" id="ARBA00004236"/>
    </source>
</evidence>
<evidence type="ECO:0000256" key="4">
    <source>
        <dbReference type="ARBA" id="ARBA00022475"/>
    </source>
</evidence>
<comment type="caution">
    <text evidence="15">The sequence shown here is derived from an EMBL/GenBank/DDBJ whole genome shotgun (WGS) entry which is preliminary data.</text>
</comment>
<organism evidence="15 16">
    <name type="scientific">Aerophobetes bacterium</name>
    <dbReference type="NCBI Taxonomy" id="2030807"/>
    <lineage>
        <taxon>Bacteria</taxon>
        <taxon>Candidatus Aerophobota</taxon>
    </lineage>
</organism>
<dbReference type="Gene3D" id="1.10.3820.10">
    <property type="entry name" value="Di-heme elbow motif domain"/>
    <property type="match status" value="1"/>
</dbReference>
<keyword evidence="7" id="KW-0479">Metal-binding</keyword>
<dbReference type="EMBL" id="SOKU01000292">
    <property type="protein sequence ID" value="TES84775.1"/>
    <property type="molecule type" value="Genomic_DNA"/>
</dbReference>
<dbReference type="InterPro" id="IPR005126">
    <property type="entry name" value="NapC/NirT_cyt_c_N"/>
</dbReference>
<feature type="transmembrane region" description="Helical" evidence="12">
    <location>
        <begin position="38"/>
        <end position="59"/>
    </location>
</feature>
<keyword evidence="3" id="KW-0813">Transport</keyword>
<dbReference type="InterPro" id="IPR012286">
    <property type="entry name" value="Tetrahaem_cytochrome"/>
</dbReference>
<evidence type="ECO:0000256" key="10">
    <source>
        <dbReference type="ARBA" id="ARBA00023004"/>
    </source>
</evidence>
<dbReference type="InterPro" id="IPR036280">
    <property type="entry name" value="Multihaem_cyt_sf"/>
</dbReference>
<dbReference type="PANTHER" id="PTHR30333:SF1">
    <property type="entry name" value="CYTOCHROME C-TYPE PROTEIN NAPC"/>
    <property type="match status" value="1"/>
</dbReference>
<comment type="subcellular location">
    <subcellularLocation>
        <location evidence="1">Cell membrane</location>
    </subcellularLocation>
</comment>
<accession>A0A523QH10</accession>
<comment type="similarity">
    <text evidence="2">Belongs to the NapC/NirT/NrfH family.</text>
</comment>
<dbReference type="Pfam" id="PF14537">
    <property type="entry name" value="Cytochrom_c3_2"/>
    <property type="match status" value="1"/>
</dbReference>
<gene>
    <name evidence="15" type="ORF">E3J95_05990</name>
</gene>
<evidence type="ECO:0000256" key="9">
    <source>
        <dbReference type="ARBA" id="ARBA00022989"/>
    </source>
</evidence>
<dbReference type="Pfam" id="PF03264">
    <property type="entry name" value="Cytochrom_NNT"/>
    <property type="match status" value="1"/>
</dbReference>
<dbReference type="GO" id="GO:0005886">
    <property type="term" value="C:plasma membrane"/>
    <property type="evidence" value="ECO:0007669"/>
    <property type="project" value="UniProtKB-SubCell"/>
</dbReference>
<keyword evidence="9 12" id="KW-1133">Transmembrane helix</keyword>
<evidence type="ECO:0000256" key="6">
    <source>
        <dbReference type="ARBA" id="ARBA00022692"/>
    </source>
</evidence>